<keyword evidence="5" id="KW-0274">FAD</keyword>
<accession>A0A0B1RDI2</accession>
<evidence type="ECO:0008006" key="10">
    <source>
        <dbReference type="Google" id="ProtNLM"/>
    </source>
</evidence>
<reference evidence="8 9" key="1">
    <citation type="submission" date="2014-11" db="EMBL/GenBank/DDBJ databases">
        <title>Genome sequencing of Pantoea rodasii ND03.</title>
        <authorList>
            <person name="Muhamad Yunos N.Y."/>
            <person name="Chan K.-G."/>
        </authorList>
    </citation>
    <scope>NUCLEOTIDE SEQUENCE [LARGE SCALE GENOMIC DNA]</scope>
    <source>
        <strain evidence="8 9">ND03</strain>
    </source>
</reference>
<gene>
    <name evidence="8" type="ORF">QU24_04370</name>
</gene>
<evidence type="ECO:0000313" key="8">
    <source>
        <dbReference type="EMBL" id="KHJ69282.1"/>
    </source>
</evidence>
<evidence type="ECO:0000256" key="1">
    <source>
        <dbReference type="ARBA" id="ARBA00001974"/>
    </source>
</evidence>
<keyword evidence="7" id="KW-0560">Oxidoreductase</keyword>
<organism evidence="8 9">
    <name type="scientific">Pantoea rodasii</name>
    <dbReference type="NCBI Taxonomy" id="1076549"/>
    <lineage>
        <taxon>Bacteria</taxon>
        <taxon>Pseudomonadati</taxon>
        <taxon>Pseudomonadota</taxon>
        <taxon>Gammaproteobacteria</taxon>
        <taxon>Enterobacterales</taxon>
        <taxon>Erwiniaceae</taxon>
        <taxon>Pantoea</taxon>
    </lineage>
</organism>
<dbReference type="AlphaFoldDB" id="A0A0B1RDI2"/>
<dbReference type="Gene3D" id="3.50.50.60">
    <property type="entry name" value="FAD/NAD(P)-binding domain"/>
    <property type="match status" value="1"/>
</dbReference>
<dbReference type="Pfam" id="PF13434">
    <property type="entry name" value="Lys_Orn_oxgnase"/>
    <property type="match status" value="1"/>
</dbReference>
<dbReference type="InterPro" id="IPR025700">
    <property type="entry name" value="Lys/Orn_oxygenase"/>
</dbReference>
<evidence type="ECO:0000313" key="9">
    <source>
        <dbReference type="Proteomes" id="UP000030853"/>
    </source>
</evidence>
<dbReference type="GO" id="GO:0006879">
    <property type="term" value="P:intracellular iron ion homeostasis"/>
    <property type="evidence" value="ECO:0007669"/>
    <property type="project" value="TreeGrafter"/>
</dbReference>
<sequence length="423" mass="47635">MHSVDLIMVGCGPSNLAVSVAIEEKKKHSNIKSSIILEKDSSVCWHRGMLFPEAQSQVSFLKDLVTQRDPTSKFSFLNFLHKTQRLDQFINLQTFNPFRKEISNYLQWVADNLKKTQVVYDFKVIDITPEIDESGKITGWRITSEKGEEFRAKKIIYGGGRDLNIPEAFVNLSSGKVIHSVNYLSSLNQASKQNVKNIAVVGGAQSSAEIYQSCLEEFPNAKVSMIMRSIGLVNYEGSQFTNTLFQNDYINTHYEKDESIKAGVLKAMRTTNYAGVAPATLSGLYKFHYLQEMNGFKRAAMHTQCEIISAAENDHGISITWKDNIRDRICNENFDLVFLGTGFKNKTPALFNKIQSVLQIDKIKVTRKYRAILPYAEGVSLHLQGVNEESHGIADSLLSVLALRSREIVDDILVNDEVENAFI</sequence>
<dbReference type="SUPFAM" id="SSF51905">
    <property type="entry name" value="FAD/NAD(P)-binding domain"/>
    <property type="match status" value="1"/>
</dbReference>
<keyword evidence="4" id="KW-0285">Flavoprotein</keyword>
<comment type="caution">
    <text evidence="8">The sequence shown here is derived from an EMBL/GenBank/DDBJ whole genome shotgun (WGS) entry which is preliminary data.</text>
</comment>
<evidence type="ECO:0000256" key="3">
    <source>
        <dbReference type="ARBA" id="ARBA00007588"/>
    </source>
</evidence>
<dbReference type="Proteomes" id="UP000030853">
    <property type="component" value="Unassembled WGS sequence"/>
</dbReference>
<evidence type="ECO:0000256" key="7">
    <source>
        <dbReference type="ARBA" id="ARBA00023002"/>
    </source>
</evidence>
<evidence type="ECO:0000256" key="5">
    <source>
        <dbReference type="ARBA" id="ARBA00022827"/>
    </source>
</evidence>
<evidence type="ECO:0000256" key="6">
    <source>
        <dbReference type="ARBA" id="ARBA00022857"/>
    </source>
</evidence>
<dbReference type="PANTHER" id="PTHR42802:SF1">
    <property type="entry name" value="L-ORNITHINE N(5)-MONOOXYGENASE"/>
    <property type="match status" value="1"/>
</dbReference>
<comment type="pathway">
    <text evidence="2">Siderophore biosynthesis.</text>
</comment>
<dbReference type="GO" id="GO:0016491">
    <property type="term" value="F:oxidoreductase activity"/>
    <property type="evidence" value="ECO:0007669"/>
    <property type="project" value="UniProtKB-KW"/>
</dbReference>
<comment type="similarity">
    <text evidence="3">Belongs to the lysine N(6)-hydroxylase/L-ornithine N(5)-oxygenase family.</text>
</comment>
<comment type="cofactor">
    <cofactor evidence="1">
        <name>FAD</name>
        <dbReference type="ChEBI" id="CHEBI:57692"/>
    </cofactor>
</comment>
<dbReference type="RefSeq" id="WP_039328717.1">
    <property type="nucleotide sequence ID" value="NZ_JTJJ01000018.1"/>
</dbReference>
<name>A0A0B1RDI2_9GAMM</name>
<dbReference type="InterPro" id="IPR036188">
    <property type="entry name" value="FAD/NAD-bd_sf"/>
</dbReference>
<keyword evidence="6" id="KW-0521">NADP</keyword>
<evidence type="ECO:0000256" key="4">
    <source>
        <dbReference type="ARBA" id="ARBA00022630"/>
    </source>
</evidence>
<protein>
    <recommendedName>
        <fullName evidence="10">Ornithine monooxygenase</fullName>
    </recommendedName>
</protein>
<dbReference type="EMBL" id="JTJJ01000018">
    <property type="protein sequence ID" value="KHJ69282.1"/>
    <property type="molecule type" value="Genomic_DNA"/>
</dbReference>
<dbReference type="PANTHER" id="PTHR42802">
    <property type="entry name" value="MONOOXYGENASE"/>
    <property type="match status" value="1"/>
</dbReference>
<proteinExistence type="inferred from homology"/>
<evidence type="ECO:0000256" key="2">
    <source>
        <dbReference type="ARBA" id="ARBA00004924"/>
    </source>
</evidence>